<dbReference type="AlphaFoldDB" id="A0A7S3J8N5"/>
<proteinExistence type="predicted"/>
<protein>
    <submittedName>
        <fullName evidence="2">Uncharacterized protein</fullName>
    </submittedName>
</protein>
<feature type="region of interest" description="Disordered" evidence="1">
    <location>
        <begin position="49"/>
        <end position="74"/>
    </location>
</feature>
<dbReference type="EMBL" id="HBII01017900">
    <property type="protein sequence ID" value="CAE0348689.1"/>
    <property type="molecule type" value="Transcribed_RNA"/>
</dbReference>
<accession>A0A7S3J8N5</accession>
<evidence type="ECO:0000256" key="1">
    <source>
        <dbReference type="SAM" id="MobiDB-lite"/>
    </source>
</evidence>
<reference evidence="2" key="1">
    <citation type="submission" date="2021-01" db="EMBL/GenBank/DDBJ databases">
        <authorList>
            <person name="Corre E."/>
            <person name="Pelletier E."/>
            <person name="Niang G."/>
            <person name="Scheremetjew M."/>
            <person name="Finn R."/>
            <person name="Kale V."/>
            <person name="Holt S."/>
            <person name="Cochrane G."/>
            <person name="Meng A."/>
            <person name="Brown T."/>
            <person name="Cohen L."/>
        </authorList>
    </citation>
    <scope>NUCLEOTIDE SEQUENCE</scope>
    <source>
        <strain evidence="2">FSP1.4</strain>
    </source>
</reference>
<evidence type="ECO:0000313" key="2">
    <source>
        <dbReference type="EMBL" id="CAE0348689.1"/>
    </source>
</evidence>
<name>A0A7S3J8N5_9SPIT</name>
<organism evidence="2">
    <name type="scientific">Euplotes harpa</name>
    <dbReference type="NCBI Taxonomy" id="151035"/>
    <lineage>
        <taxon>Eukaryota</taxon>
        <taxon>Sar</taxon>
        <taxon>Alveolata</taxon>
        <taxon>Ciliophora</taxon>
        <taxon>Intramacronucleata</taxon>
        <taxon>Spirotrichea</taxon>
        <taxon>Hypotrichia</taxon>
        <taxon>Euplotida</taxon>
        <taxon>Euplotidae</taxon>
        <taxon>Euplotes</taxon>
    </lineage>
</organism>
<gene>
    <name evidence="2" type="ORF">EHAR0213_LOCUS7600</name>
</gene>
<sequence>MKNSASNTSSSLFGVGTFSHSQYLDAGYEVPSAIKPWLNESANNTNKLAKTDSKVLTKNQQPKEIPSRDCNEYKNPIESFNQTVETPLTSDREQRFSTLASEANVHASPPDA</sequence>